<feature type="domain" description="DUF547" evidence="2">
    <location>
        <begin position="92"/>
        <end position="203"/>
    </location>
</feature>
<evidence type="ECO:0000313" key="3">
    <source>
        <dbReference type="EMBL" id="KEQ17261.1"/>
    </source>
</evidence>
<comment type="caution">
    <text evidence="3">The sequence shown here is derived from an EMBL/GenBank/DDBJ whole genome shotgun (WGS) entry which is preliminary data.</text>
</comment>
<dbReference type="Proteomes" id="UP000028073">
    <property type="component" value="Unassembled WGS sequence"/>
</dbReference>
<dbReference type="InterPro" id="IPR006869">
    <property type="entry name" value="DUF547"/>
</dbReference>
<dbReference type="OrthoDB" id="526867at2"/>
<evidence type="ECO:0000259" key="2">
    <source>
        <dbReference type="Pfam" id="PF04784"/>
    </source>
</evidence>
<evidence type="ECO:0000313" key="4">
    <source>
        <dbReference type="Proteomes" id="UP000028073"/>
    </source>
</evidence>
<dbReference type="PANTHER" id="PTHR46361">
    <property type="entry name" value="ELECTRON CARRIER/ PROTEIN DISULFIDE OXIDOREDUCTASE"/>
    <property type="match status" value="1"/>
</dbReference>
<dbReference type="STRING" id="1137799.GZ78_15660"/>
<name>A0A081NFN8_9GAMM</name>
<protein>
    <recommendedName>
        <fullName evidence="2">DUF547 domain-containing protein</fullName>
    </recommendedName>
</protein>
<feature type="signal peptide" evidence="1">
    <location>
        <begin position="1"/>
        <end position="21"/>
    </location>
</feature>
<keyword evidence="4" id="KW-1185">Reference proteome</keyword>
<proteinExistence type="predicted"/>
<evidence type="ECO:0000256" key="1">
    <source>
        <dbReference type="SAM" id="SignalP"/>
    </source>
</evidence>
<dbReference type="RefSeq" id="WP_034837342.1">
    <property type="nucleotide sequence ID" value="NZ_JOKH01000003.1"/>
</dbReference>
<dbReference type="AlphaFoldDB" id="A0A081NFN8"/>
<dbReference type="EMBL" id="JOKH01000003">
    <property type="protein sequence ID" value="KEQ17261.1"/>
    <property type="molecule type" value="Genomic_DNA"/>
</dbReference>
<feature type="chain" id="PRO_5001760856" description="DUF547 domain-containing protein" evidence="1">
    <location>
        <begin position="22"/>
        <end position="272"/>
    </location>
</feature>
<dbReference type="PANTHER" id="PTHR46361:SF3">
    <property type="entry name" value="ELECTRON CARRIER_ PROTEIN DISULFIDE OXIDOREDUCTASE"/>
    <property type="match status" value="1"/>
</dbReference>
<sequence>MTRAIFWLLMLFILPTPPVQAAPSSEYWKLWDKSNEQSLKSVDHSAWGQFLERYLKVSPDVEGRVLAYGKVSAEDRTRLKEYIQSLTKVDPRQYSRAVQMAYWINLYNALTVELILENYPVKSITKIGPWYAFGPWDQELTKVAGQSLSLNDIEHRILRPLWQDKRIHYAVNCASKGCPDLASEPYTAVNLEKMLAEASRRFINQKKGVEFVGGKLVLSRIYEWYGEDFGARKDLLVHLKANANEKLKKRLEKYTGLIDYRYDWSLNDSKGR</sequence>
<dbReference type="eggNOG" id="COG1957">
    <property type="taxonomic scope" value="Bacteria"/>
</dbReference>
<gene>
    <name evidence="3" type="ORF">GZ78_15660</name>
</gene>
<keyword evidence="1" id="KW-0732">Signal</keyword>
<organism evidence="3 4">
    <name type="scientific">Endozoicomonas numazuensis</name>
    <dbReference type="NCBI Taxonomy" id="1137799"/>
    <lineage>
        <taxon>Bacteria</taxon>
        <taxon>Pseudomonadati</taxon>
        <taxon>Pseudomonadota</taxon>
        <taxon>Gammaproteobacteria</taxon>
        <taxon>Oceanospirillales</taxon>
        <taxon>Endozoicomonadaceae</taxon>
        <taxon>Endozoicomonas</taxon>
    </lineage>
</organism>
<reference evidence="3 4" key="1">
    <citation type="submission" date="2014-06" db="EMBL/GenBank/DDBJ databases">
        <title>Whole Genome Sequences of Three Symbiotic Endozoicomonas Bacteria.</title>
        <authorList>
            <person name="Neave M.J."/>
            <person name="Apprill A."/>
            <person name="Voolstra C.R."/>
        </authorList>
    </citation>
    <scope>NUCLEOTIDE SEQUENCE [LARGE SCALE GENOMIC DNA]</scope>
    <source>
        <strain evidence="3 4">DSM 25634</strain>
    </source>
</reference>
<accession>A0A081NFN8</accession>
<dbReference type="Pfam" id="PF04784">
    <property type="entry name" value="DUF547"/>
    <property type="match status" value="1"/>
</dbReference>